<reference evidence="1" key="1">
    <citation type="submission" date="2020-12" db="EMBL/GenBank/DDBJ databases">
        <title>Bacterial taxonomy.</title>
        <authorList>
            <person name="Pan X."/>
        </authorList>
    </citation>
    <scope>NUCLEOTIDE SEQUENCE</scope>
    <source>
        <strain evidence="1">M0105</strain>
    </source>
</reference>
<gene>
    <name evidence="1" type="ORF">H0I76_03525</name>
</gene>
<protein>
    <submittedName>
        <fullName evidence="1">Uncharacterized protein</fullName>
    </submittedName>
</protein>
<comment type="caution">
    <text evidence="1">The sequence shown here is derived from an EMBL/GenBank/DDBJ whole genome shotgun (WGS) entry which is preliminary data.</text>
</comment>
<evidence type="ECO:0000313" key="2">
    <source>
        <dbReference type="Proteomes" id="UP000655420"/>
    </source>
</evidence>
<keyword evidence="2" id="KW-1185">Reference proteome</keyword>
<evidence type="ECO:0000313" key="1">
    <source>
        <dbReference type="EMBL" id="MBK0398249.1"/>
    </source>
</evidence>
<dbReference type="AlphaFoldDB" id="A0A8J7M4P6"/>
<sequence>MKWRREGSGHPEAEDRTGWLADADPVEQGFVLMLRSWLDGPQAQAALWDALVRSAGVTGARRILACFEQLIDVLARSALRPFRRHATRCPCLGADEAALSGMVRAAARGRRAAAESHVRGLLREADLVEVVERAARLGMQLDEAGAYPTTSREARTLH</sequence>
<dbReference type="RefSeq" id="WP_200607130.1">
    <property type="nucleotide sequence ID" value="NZ_JAEHHL010000001.1"/>
</dbReference>
<dbReference type="Proteomes" id="UP000655420">
    <property type="component" value="Unassembled WGS sequence"/>
</dbReference>
<accession>A0A8J7M4P6</accession>
<name>A0A8J7M4P6_9RHOB</name>
<dbReference type="EMBL" id="JAEHHL010000001">
    <property type="protein sequence ID" value="MBK0398249.1"/>
    <property type="molecule type" value="Genomic_DNA"/>
</dbReference>
<organism evidence="1 2">
    <name type="scientific">Thermohalobaculum xanthum</name>
    <dbReference type="NCBI Taxonomy" id="2753746"/>
    <lineage>
        <taxon>Bacteria</taxon>
        <taxon>Pseudomonadati</taxon>
        <taxon>Pseudomonadota</taxon>
        <taxon>Alphaproteobacteria</taxon>
        <taxon>Rhodobacterales</taxon>
        <taxon>Paracoccaceae</taxon>
        <taxon>Thermohalobaculum</taxon>
    </lineage>
</organism>
<proteinExistence type="predicted"/>